<evidence type="ECO:0000256" key="1">
    <source>
        <dbReference type="SAM" id="MobiDB-lite"/>
    </source>
</evidence>
<feature type="region of interest" description="Disordered" evidence="1">
    <location>
        <begin position="111"/>
        <end position="232"/>
    </location>
</feature>
<dbReference type="RefSeq" id="XP_011133947.1">
    <property type="nucleotide sequence ID" value="XM_011135645.1"/>
</dbReference>
<reference evidence="2" key="1">
    <citation type="submission" date="2013-12" db="EMBL/GenBank/DDBJ databases">
        <authorList>
            <person name="Omoto C.K."/>
            <person name="Sibley D."/>
            <person name="Venepally P."/>
            <person name="Hadjithomas M."/>
            <person name="Karamycheva S."/>
            <person name="Brunk B."/>
            <person name="Roos D."/>
            <person name="Caler E."/>
            <person name="Lorenzi H."/>
        </authorList>
    </citation>
    <scope>NUCLEOTIDE SEQUENCE</scope>
</reference>
<evidence type="ECO:0000313" key="3">
    <source>
        <dbReference type="Proteomes" id="UP000019763"/>
    </source>
</evidence>
<dbReference type="VEuPathDB" id="CryptoDB:GNI_227570"/>
<feature type="compositionally biased region" description="Basic and acidic residues" evidence="1">
    <location>
        <begin position="123"/>
        <end position="137"/>
    </location>
</feature>
<feature type="compositionally biased region" description="Acidic residues" evidence="1">
    <location>
        <begin position="146"/>
        <end position="159"/>
    </location>
</feature>
<evidence type="ECO:0000313" key="2">
    <source>
        <dbReference type="EMBL" id="EZG42774.1"/>
    </source>
</evidence>
<organism evidence="2 3">
    <name type="scientific">Gregarina niphandrodes</name>
    <name type="common">Septate eugregarine</name>
    <dbReference type="NCBI Taxonomy" id="110365"/>
    <lineage>
        <taxon>Eukaryota</taxon>
        <taxon>Sar</taxon>
        <taxon>Alveolata</taxon>
        <taxon>Apicomplexa</taxon>
        <taxon>Conoidasida</taxon>
        <taxon>Gregarinasina</taxon>
        <taxon>Eugregarinorida</taxon>
        <taxon>Gregarinidae</taxon>
        <taxon>Gregarina</taxon>
    </lineage>
</organism>
<dbReference type="GeneID" id="22916687"/>
<name>A0A023AVF6_GRENI</name>
<comment type="caution">
    <text evidence="2">The sequence shown here is derived from an EMBL/GenBank/DDBJ whole genome shotgun (WGS) entry which is preliminary data.</text>
</comment>
<protein>
    <submittedName>
        <fullName evidence="2">Uncharacterized protein</fullName>
    </submittedName>
</protein>
<keyword evidence="3" id="KW-1185">Reference proteome</keyword>
<dbReference type="Proteomes" id="UP000019763">
    <property type="component" value="Unassembled WGS sequence"/>
</dbReference>
<gene>
    <name evidence="2" type="ORF">GNI_227570</name>
</gene>
<dbReference type="EMBL" id="AFNH02001812">
    <property type="protein sequence ID" value="EZG42774.1"/>
    <property type="molecule type" value="Genomic_DNA"/>
</dbReference>
<accession>A0A023AVF6</accession>
<sequence>MQIIPKKLDVCSTSAYTKSQAMKSKDFKVVISVPKAHKVLTTYSHVPSESFGGNDAVRKLKGEIMKRIAGEFYSKMREYEYSLTEEERTNMFGVTRYYYMLKASDIEESELESYLAPPRNSTKTKERRSNEGVKEDMAVNYSELQVVDESEGALDTEVPDAERFVGDIDKEPKKAKKPKGKKKKPKTEAADTEAVGPEGEEKPNKKKKEKKPNDADEVETEKFPLQTTSENC</sequence>
<feature type="compositionally biased region" description="Basic and acidic residues" evidence="1">
    <location>
        <begin position="160"/>
        <end position="172"/>
    </location>
</feature>
<feature type="compositionally biased region" description="Basic residues" evidence="1">
    <location>
        <begin position="173"/>
        <end position="185"/>
    </location>
</feature>
<proteinExistence type="predicted"/>
<dbReference type="AlphaFoldDB" id="A0A023AVF6"/>